<dbReference type="KEGG" id="muh:HYN43_027960"/>
<dbReference type="Proteomes" id="UP000270046">
    <property type="component" value="Chromosome"/>
</dbReference>
<organism evidence="2 3">
    <name type="scientific">Mucilaginibacter celer</name>
    <dbReference type="NCBI Taxonomy" id="2305508"/>
    <lineage>
        <taxon>Bacteria</taxon>
        <taxon>Pseudomonadati</taxon>
        <taxon>Bacteroidota</taxon>
        <taxon>Sphingobacteriia</taxon>
        <taxon>Sphingobacteriales</taxon>
        <taxon>Sphingobacteriaceae</taxon>
        <taxon>Mucilaginibacter</taxon>
    </lineage>
</organism>
<gene>
    <name evidence="2" type="ORF">HYN43_027960</name>
</gene>
<dbReference type="InterPro" id="IPR029052">
    <property type="entry name" value="Metallo-depent_PP-like"/>
</dbReference>
<dbReference type="Gene3D" id="3.60.21.10">
    <property type="match status" value="1"/>
</dbReference>
<evidence type="ECO:0000313" key="3">
    <source>
        <dbReference type="Proteomes" id="UP000270046"/>
    </source>
</evidence>
<dbReference type="AlphaFoldDB" id="A0A494W6F0"/>
<evidence type="ECO:0000259" key="1">
    <source>
        <dbReference type="Pfam" id="PF00149"/>
    </source>
</evidence>
<feature type="domain" description="Calcineurin-like phosphoesterase" evidence="1">
    <location>
        <begin position="44"/>
        <end position="222"/>
    </location>
</feature>
<keyword evidence="3" id="KW-1185">Reference proteome</keyword>
<reference evidence="2 3" key="1">
    <citation type="submission" date="2018-10" db="EMBL/GenBank/DDBJ databases">
        <title>Genome sequencing of Mucilaginibacter sp. HYN0043.</title>
        <authorList>
            <person name="Kim M."/>
            <person name="Yi H."/>
        </authorList>
    </citation>
    <scope>NUCLEOTIDE SEQUENCE [LARGE SCALE GENOMIC DNA]</scope>
    <source>
        <strain evidence="2 3">HYN0043</strain>
    </source>
</reference>
<proteinExistence type="predicted"/>
<dbReference type="RefSeq" id="WP_119407138.1">
    <property type="nucleotide sequence ID" value="NZ_CP032869.1"/>
</dbReference>
<dbReference type="InterPro" id="IPR006311">
    <property type="entry name" value="TAT_signal"/>
</dbReference>
<dbReference type="Pfam" id="PF00149">
    <property type="entry name" value="Metallophos"/>
    <property type="match status" value="1"/>
</dbReference>
<dbReference type="PROSITE" id="PS51318">
    <property type="entry name" value="TAT"/>
    <property type="match status" value="1"/>
</dbReference>
<evidence type="ECO:0000313" key="2">
    <source>
        <dbReference type="EMBL" id="AYL98872.1"/>
    </source>
</evidence>
<dbReference type="OrthoDB" id="9816081at2"/>
<sequence length="281" mass="32069">MNTRRDFIEKALTGVAALGLLPAVNTFANENNHYSRFTDKKLKLRFALASDIHYGQPDTDFAQFTGNMVKWLNEDHAKNHLDFVIVNGDLVHNRPDLLPEIKTKYLDKLNVPYHTIPGNHDFADAQIWQKAFGYEDKYTVEFGDIAFILANTADTKGTYVCPNNAFIKASLDKFIDKKIIFVILHIPPINWSKNDVFVDCPETISLLHAYPNVKAVFHGHDHLLDGVRYTEKLPHFFDSHIGGNWGTNYKGYRIVEVDEQNAIYTYQVNASQNPVLNSNKL</sequence>
<dbReference type="InterPro" id="IPR051918">
    <property type="entry name" value="STPP_CPPED1"/>
</dbReference>
<accession>A0A494W6F0</accession>
<dbReference type="PANTHER" id="PTHR43143:SF1">
    <property type="entry name" value="SERINE_THREONINE-PROTEIN PHOSPHATASE CPPED1"/>
    <property type="match status" value="1"/>
</dbReference>
<dbReference type="InterPro" id="IPR004843">
    <property type="entry name" value="Calcineurin-like_PHP"/>
</dbReference>
<dbReference type="EMBL" id="CP032869">
    <property type="protein sequence ID" value="AYL98872.1"/>
    <property type="molecule type" value="Genomic_DNA"/>
</dbReference>
<name>A0A494W6F0_9SPHI</name>
<protein>
    <submittedName>
        <fullName evidence="2">Metallophosphoesterase</fullName>
    </submittedName>
</protein>
<dbReference type="SUPFAM" id="SSF56300">
    <property type="entry name" value="Metallo-dependent phosphatases"/>
    <property type="match status" value="1"/>
</dbReference>
<dbReference type="GO" id="GO:0016787">
    <property type="term" value="F:hydrolase activity"/>
    <property type="evidence" value="ECO:0007669"/>
    <property type="project" value="InterPro"/>
</dbReference>
<dbReference type="PANTHER" id="PTHR43143">
    <property type="entry name" value="METALLOPHOSPHOESTERASE, CALCINEURIN SUPERFAMILY"/>
    <property type="match status" value="1"/>
</dbReference>